<feature type="transmembrane region" description="Helical" evidence="9">
    <location>
        <begin position="20"/>
        <end position="37"/>
    </location>
</feature>
<evidence type="ECO:0008006" key="12">
    <source>
        <dbReference type="Google" id="ProtNLM"/>
    </source>
</evidence>
<keyword evidence="7 9" id="KW-0472">Membrane</keyword>
<dbReference type="PANTHER" id="PTHR33281:SF19">
    <property type="entry name" value="VOLTAGE-DEPENDENT ANION CHANNEL-FORMING PROTEIN YNEE"/>
    <property type="match status" value="1"/>
</dbReference>
<dbReference type="OrthoDB" id="445589at2"/>
<dbReference type="PANTHER" id="PTHR33281">
    <property type="entry name" value="UPF0187 PROTEIN YNEE"/>
    <property type="match status" value="1"/>
</dbReference>
<dbReference type="AlphaFoldDB" id="A0A0C1LJ75"/>
<name>A0A0C1LJ75_9BACT</name>
<protein>
    <recommendedName>
        <fullName evidence="12">Multidrug transporter</fullName>
    </recommendedName>
</protein>
<evidence type="ECO:0000256" key="2">
    <source>
        <dbReference type="ARBA" id="ARBA00022448"/>
    </source>
</evidence>
<proteinExistence type="inferred from homology"/>
<keyword evidence="11" id="KW-1185">Reference proteome</keyword>
<evidence type="ECO:0000256" key="4">
    <source>
        <dbReference type="ARBA" id="ARBA00022692"/>
    </source>
</evidence>
<keyword evidence="4 9" id="KW-0812">Transmembrane</keyword>
<evidence type="ECO:0000256" key="8">
    <source>
        <dbReference type="ARBA" id="ARBA00034708"/>
    </source>
</evidence>
<evidence type="ECO:0000256" key="1">
    <source>
        <dbReference type="ARBA" id="ARBA00004651"/>
    </source>
</evidence>
<dbReference type="EMBL" id="JSVC01000006">
    <property type="protein sequence ID" value="KIC95448.1"/>
    <property type="molecule type" value="Genomic_DNA"/>
</dbReference>
<dbReference type="Pfam" id="PF25539">
    <property type="entry name" value="Bestrophin_2"/>
    <property type="match status" value="1"/>
</dbReference>
<reference evidence="10 11" key="1">
    <citation type="submission" date="2014-11" db="EMBL/GenBank/DDBJ databases">
        <title>Genome sequence of Flavihumibacter solisilvae 3-3.</title>
        <authorList>
            <person name="Zhou G."/>
            <person name="Li M."/>
            <person name="Wang G."/>
        </authorList>
    </citation>
    <scope>NUCLEOTIDE SEQUENCE [LARGE SCALE GENOMIC DNA]</scope>
    <source>
        <strain evidence="10 11">3-3</strain>
    </source>
</reference>
<dbReference type="STRING" id="1349421.OI18_06055"/>
<evidence type="ECO:0000256" key="5">
    <source>
        <dbReference type="ARBA" id="ARBA00022989"/>
    </source>
</evidence>
<gene>
    <name evidence="10" type="ORF">OI18_06055</name>
</gene>
<evidence type="ECO:0000313" key="11">
    <source>
        <dbReference type="Proteomes" id="UP000031408"/>
    </source>
</evidence>
<sequence>MIVRKYLSLKGIFEFTGHHLYWLIAWMSLVTGVYYVTSWQFIIIPWMPLTVIGTAVAFYAGFKNNQSYDRLWEARKIWGAMVNDSRKFASMVKNFRSDEPGAEALDDLRKQVIYRNIAWLYQVREQLMEPTPWEHVGLGGPIGHFNRKRRERNMGYFRPELNELKERKYLSVSEERKLQHVNNKATQLLDMQTRDVQQLCQVNAINSFHQIALQEIINSFHDGQGRADRIKRFPFPRKYASFGFAFVCIFIFLLPFGLVGVFRDLKDGFIWLAIPVGVIVGWIYVAMEIVGDYSENPFEGLHNDVPMLSLIRNSEIDILQMIGEKDLPQPIKPREGILL</sequence>
<evidence type="ECO:0000313" key="10">
    <source>
        <dbReference type="EMBL" id="KIC95448.1"/>
    </source>
</evidence>
<keyword evidence="5 9" id="KW-1133">Transmembrane helix</keyword>
<evidence type="ECO:0000256" key="3">
    <source>
        <dbReference type="ARBA" id="ARBA00022475"/>
    </source>
</evidence>
<feature type="transmembrane region" description="Helical" evidence="9">
    <location>
        <begin position="268"/>
        <end position="287"/>
    </location>
</feature>
<keyword evidence="3" id="KW-1003">Cell membrane</keyword>
<keyword evidence="6" id="KW-0406">Ion transport</keyword>
<comment type="caution">
    <text evidence="10">The sequence shown here is derived from an EMBL/GenBank/DDBJ whole genome shotgun (WGS) entry which is preliminary data.</text>
</comment>
<evidence type="ECO:0000256" key="6">
    <source>
        <dbReference type="ARBA" id="ARBA00023065"/>
    </source>
</evidence>
<accession>A0A0C1LJ75</accession>
<dbReference type="GO" id="GO:0005254">
    <property type="term" value="F:chloride channel activity"/>
    <property type="evidence" value="ECO:0007669"/>
    <property type="project" value="InterPro"/>
</dbReference>
<evidence type="ECO:0000256" key="9">
    <source>
        <dbReference type="SAM" id="Phobius"/>
    </source>
</evidence>
<dbReference type="InterPro" id="IPR044669">
    <property type="entry name" value="YneE/VCCN1/2-like"/>
</dbReference>
<evidence type="ECO:0000256" key="7">
    <source>
        <dbReference type="ARBA" id="ARBA00023136"/>
    </source>
</evidence>
<dbReference type="Proteomes" id="UP000031408">
    <property type="component" value="Unassembled WGS sequence"/>
</dbReference>
<feature type="transmembrane region" description="Helical" evidence="9">
    <location>
        <begin position="239"/>
        <end position="262"/>
    </location>
</feature>
<comment type="similarity">
    <text evidence="8">Belongs to the anion channel-forming bestrophin (TC 1.A.46) family.</text>
</comment>
<dbReference type="RefSeq" id="WP_039138048.1">
    <property type="nucleotide sequence ID" value="NZ_JSVC01000006.1"/>
</dbReference>
<organism evidence="10 11">
    <name type="scientific">Flavihumibacter solisilvae</name>
    <dbReference type="NCBI Taxonomy" id="1349421"/>
    <lineage>
        <taxon>Bacteria</taxon>
        <taxon>Pseudomonadati</taxon>
        <taxon>Bacteroidota</taxon>
        <taxon>Chitinophagia</taxon>
        <taxon>Chitinophagales</taxon>
        <taxon>Chitinophagaceae</taxon>
        <taxon>Flavihumibacter</taxon>
    </lineage>
</organism>
<comment type="subcellular location">
    <subcellularLocation>
        <location evidence="1">Cell membrane</location>
        <topology evidence="1">Multi-pass membrane protein</topology>
    </subcellularLocation>
</comment>
<keyword evidence="2" id="KW-0813">Transport</keyword>
<dbReference type="GO" id="GO:0005886">
    <property type="term" value="C:plasma membrane"/>
    <property type="evidence" value="ECO:0007669"/>
    <property type="project" value="UniProtKB-SubCell"/>
</dbReference>